<protein>
    <submittedName>
        <fullName evidence="2">Uncharacterized protein</fullName>
    </submittedName>
</protein>
<keyword evidence="1" id="KW-0732">Signal</keyword>
<dbReference type="Proteomes" id="UP000596742">
    <property type="component" value="Unassembled WGS sequence"/>
</dbReference>
<reference evidence="2" key="1">
    <citation type="submission" date="2018-11" db="EMBL/GenBank/DDBJ databases">
        <authorList>
            <person name="Alioto T."/>
            <person name="Alioto T."/>
        </authorList>
    </citation>
    <scope>NUCLEOTIDE SEQUENCE</scope>
</reference>
<keyword evidence="3" id="KW-1185">Reference proteome</keyword>
<accession>A0A8B6EYJ6</accession>
<sequence>MLKVWIVLLCVLHYSYSQGPSSTITCPLCLPGANSQCQVCVNVNHQCNTDTDCGIGHLCCSNPSCGRYCLRLPGQGHCLTCCGPPPCCNTCGLEGPVPS</sequence>
<comment type="caution">
    <text evidence="2">The sequence shown here is derived from an EMBL/GenBank/DDBJ whole genome shotgun (WGS) entry which is preliminary data.</text>
</comment>
<proteinExistence type="predicted"/>
<dbReference type="EMBL" id="UYJE01005862">
    <property type="protein sequence ID" value="VDI41086.1"/>
    <property type="molecule type" value="Genomic_DNA"/>
</dbReference>
<feature type="chain" id="PRO_5032738985" evidence="1">
    <location>
        <begin position="18"/>
        <end position="99"/>
    </location>
</feature>
<dbReference type="OrthoDB" id="10021323at2759"/>
<dbReference type="AlphaFoldDB" id="A0A8B6EYJ6"/>
<gene>
    <name evidence="2" type="ORF">MGAL_10B044843</name>
</gene>
<feature type="signal peptide" evidence="1">
    <location>
        <begin position="1"/>
        <end position="17"/>
    </location>
</feature>
<evidence type="ECO:0000313" key="2">
    <source>
        <dbReference type="EMBL" id="VDI41086.1"/>
    </source>
</evidence>
<organism evidence="2 3">
    <name type="scientific">Mytilus galloprovincialis</name>
    <name type="common">Mediterranean mussel</name>
    <dbReference type="NCBI Taxonomy" id="29158"/>
    <lineage>
        <taxon>Eukaryota</taxon>
        <taxon>Metazoa</taxon>
        <taxon>Spiralia</taxon>
        <taxon>Lophotrochozoa</taxon>
        <taxon>Mollusca</taxon>
        <taxon>Bivalvia</taxon>
        <taxon>Autobranchia</taxon>
        <taxon>Pteriomorphia</taxon>
        <taxon>Mytilida</taxon>
        <taxon>Mytiloidea</taxon>
        <taxon>Mytilidae</taxon>
        <taxon>Mytilinae</taxon>
        <taxon>Mytilus</taxon>
    </lineage>
</organism>
<evidence type="ECO:0000313" key="3">
    <source>
        <dbReference type="Proteomes" id="UP000596742"/>
    </source>
</evidence>
<name>A0A8B6EYJ6_MYTGA</name>
<evidence type="ECO:0000256" key="1">
    <source>
        <dbReference type="SAM" id="SignalP"/>
    </source>
</evidence>